<evidence type="ECO:0000313" key="2">
    <source>
        <dbReference type="Proteomes" id="UP000315783"/>
    </source>
</evidence>
<reference evidence="1 2" key="1">
    <citation type="journal article" date="2019" name="Appl. Microbiol. Biotechnol.">
        <title>Genome sequence of Isaria javanica and comparative genome analysis insights into family S53 peptidase evolution in fungal entomopathogens.</title>
        <authorList>
            <person name="Lin R."/>
            <person name="Zhang X."/>
            <person name="Xin B."/>
            <person name="Zou M."/>
            <person name="Gao Y."/>
            <person name="Qin F."/>
            <person name="Hu Q."/>
            <person name="Xie B."/>
            <person name="Cheng X."/>
        </authorList>
    </citation>
    <scope>NUCLEOTIDE SEQUENCE [LARGE SCALE GENOMIC DNA]</scope>
    <source>
        <strain evidence="1 2">IJ1G</strain>
    </source>
</reference>
<keyword evidence="2" id="KW-1185">Reference proteome</keyword>
<accession>A0A545V6U6</accession>
<protein>
    <submittedName>
        <fullName evidence="1">Uncharacterized protein</fullName>
    </submittedName>
</protein>
<sequence>MTSKYILFYSNCTAELSFSIIHPWRHNGYQRNCLLLRFGGALLLAPIPFGQGSNQVVNNRDWLAGEVASGSPGRLVGCYAGSGTSCPLFPWGS</sequence>
<proteinExistence type="predicted"/>
<comment type="caution">
    <text evidence="1">The sequence shown here is derived from an EMBL/GenBank/DDBJ whole genome shotgun (WGS) entry which is preliminary data.</text>
</comment>
<organism evidence="1 2">
    <name type="scientific">Cordyceps javanica</name>
    <dbReference type="NCBI Taxonomy" id="43265"/>
    <lineage>
        <taxon>Eukaryota</taxon>
        <taxon>Fungi</taxon>
        <taxon>Dikarya</taxon>
        <taxon>Ascomycota</taxon>
        <taxon>Pezizomycotina</taxon>
        <taxon>Sordariomycetes</taxon>
        <taxon>Hypocreomycetidae</taxon>
        <taxon>Hypocreales</taxon>
        <taxon>Cordycipitaceae</taxon>
        <taxon>Cordyceps</taxon>
    </lineage>
</organism>
<dbReference type="Proteomes" id="UP000315783">
    <property type="component" value="Unassembled WGS sequence"/>
</dbReference>
<dbReference type="AlphaFoldDB" id="A0A545V6U6"/>
<gene>
    <name evidence="1" type="ORF">IF1G_03171</name>
</gene>
<evidence type="ECO:0000313" key="1">
    <source>
        <dbReference type="EMBL" id="TQV97428.1"/>
    </source>
</evidence>
<dbReference type="EMBL" id="SPUK01000004">
    <property type="protein sequence ID" value="TQV97428.1"/>
    <property type="molecule type" value="Genomic_DNA"/>
</dbReference>
<name>A0A545V6U6_9HYPO</name>